<dbReference type="Pfam" id="PF03576">
    <property type="entry name" value="Peptidase_S58"/>
    <property type="match status" value="1"/>
</dbReference>
<dbReference type="InterPro" id="IPR005321">
    <property type="entry name" value="Peptidase_S58_DmpA"/>
</dbReference>
<name>A0AAN5HZ91_CORST</name>
<evidence type="ECO:0000313" key="3">
    <source>
        <dbReference type="Proteomes" id="UP000315234"/>
    </source>
</evidence>
<gene>
    <name evidence="2" type="ORF">Cst04h_27070</name>
</gene>
<reference evidence="2 3" key="1">
    <citation type="submission" date="2019-06" db="EMBL/GenBank/DDBJ databases">
        <title>Draft genome sequence of Corynebacterium striatum NBRC 15291.</title>
        <authorList>
            <person name="Miura T."/>
            <person name="Furukawa M."/>
            <person name="Shimamura M."/>
            <person name="Ohyama Y."/>
            <person name="Yamazoe A."/>
            <person name="Kawasaki H."/>
        </authorList>
    </citation>
    <scope>NUCLEOTIDE SEQUENCE [LARGE SCALE GENOMIC DNA]</scope>
    <source>
        <strain evidence="2 3">NBRC 15291</strain>
    </source>
</reference>
<dbReference type="SUPFAM" id="SSF56266">
    <property type="entry name" value="DmpA/ArgJ-like"/>
    <property type="match status" value="1"/>
</dbReference>
<accession>A0AAN5HZ91</accession>
<dbReference type="EMBL" id="BJLD01000008">
    <property type="protein sequence ID" value="GEA44537.1"/>
    <property type="molecule type" value="Genomic_DNA"/>
</dbReference>
<dbReference type="Gene3D" id="3.60.70.12">
    <property type="entry name" value="L-amino peptidase D-ALA esterase/amidase"/>
    <property type="match status" value="1"/>
</dbReference>
<comment type="caution">
    <text evidence="2">The sequence shown here is derived from an EMBL/GenBank/DDBJ whole genome shotgun (WGS) entry which is preliminary data.</text>
</comment>
<organism evidence="2 3">
    <name type="scientific">Corynebacterium striatum</name>
    <dbReference type="NCBI Taxonomy" id="43770"/>
    <lineage>
        <taxon>Bacteria</taxon>
        <taxon>Bacillati</taxon>
        <taxon>Actinomycetota</taxon>
        <taxon>Actinomycetes</taxon>
        <taxon>Mycobacteriales</taxon>
        <taxon>Corynebacteriaceae</taxon>
        <taxon>Corynebacterium</taxon>
    </lineage>
</organism>
<dbReference type="RefSeq" id="WP_050765435.1">
    <property type="nucleotide sequence ID" value="NZ_BJLD01000008.1"/>
</dbReference>
<comment type="similarity">
    <text evidence="1">Belongs to the peptidase S58 family.</text>
</comment>
<evidence type="ECO:0000313" key="2">
    <source>
        <dbReference type="EMBL" id="GEA44537.1"/>
    </source>
</evidence>
<dbReference type="GO" id="GO:0004177">
    <property type="term" value="F:aminopeptidase activity"/>
    <property type="evidence" value="ECO:0007669"/>
    <property type="project" value="TreeGrafter"/>
</dbReference>
<dbReference type="PANTHER" id="PTHR36512:SF3">
    <property type="entry name" value="BLR5678 PROTEIN"/>
    <property type="match status" value="1"/>
</dbReference>
<sequence>MSDVPSPATTSGLFGPTGVSIGHVSHNNTGVTVLYCGSQGAVASIDVRGGGPGTRETDLLEPHNTVERVHAITLAGGSAFGLAAADGVMRELESQGIGFPVLGEGKPGPRVPIVPGAVIFDLLLGDERPTAEDGAEAVKRAVAKHDASTGTVGAGVGATAGKMRGGFGLAELPVETPQGTFAVGAVVVANPVGSVVDPRTGRLFGAPDEQAVNLERFAVLRHPAESKLNTTIGAVLCDAPLTKAQAKRLALTGHDGIARAIHPAHSPLDGDTLFALSTASDTATRGVDTLTMAALCQAAAEAVEQAIVVAIVKANPGLGLETYSSLLD</sequence>
<dbReference type="AlphaFoldDB" id="A0AAN5HZ91"/>
<dbReference type="InterPro" id="IPR016117">
    <property type="entry name" value="ArgJ-like_dom_sf"/>
</dbReference>
<evidence type="ECO:0000256" key="1">
    <source>
        <dbReference type="ARBA" id="ARBA00007068"/>
    </source>
</evidence>
<dbReference type="Proteomes" id="UP000315234">
    <property type="component" value="Unassembled WGS sequence"/>
</dbReference>
<proteinExistence type="inferred from homology"/>
<dbReference type="PANTHER" id="PTHR36512">
    <property type="entry name" value="D-AMINOPEPTIDASE"/>
    <property type="match status" value="1"/>
</dbReference>
<protein>
    <submittedName>
        <fullName evidence="2">L-aminopeptidase/D-esterase</fullName>
    </submittedName>
</protein>
<dbReference type="CDD" id="cd02252">
    <property type="entry name" value="nylC_like"/>
    <property type="match status" value="1"/>
</dbReference>